<dbReference type="Pfam" id="PF22565">
    <property type="entry name" value="mSLOG"/>
    <property type="match status" value="1"/>
</dbReference>
<sequence length="216" mass="25641">MIVGILASQLNTYIKNMNLLILYPKEFNCFSKFVRKITNIICKKSVERVLYPSDENRFICDFFKEHISSPELLKKKDWIDYNITHAIIFDDGEEFIEETQKIKNLKIPLRFINIAITRVVNIKKETQYKNIKSTPEYEYIGRGSYWGNPYSMFEDGDDRDEVIRKYKYDFDHEMFPNKEKLQVYKLTGKRLGCFCKPQSCHGDILADYLNSYDDGK</sequence>
<dbReference type="Pfam" id="PF14216">
    <property type="entry name" value="DUF4326"/>
    <property type="match status" value="1"/>
</dbReference>
<evidence type="ECO:0000313" key="3">
    <source>
        <dbReference type="EMBL" id="VAX08800.1"/>
    </source>
</evidence>
<organism evidence="3">
    <name type="scientific">hydrothermal vent metagenome</name>
    <dbReference type="NCBI Taxonomy" id="652676"/>
    <lineage>
        <taxon>unclassified sequences</taxon>
        <taxon>metagenomes</taxon>
        <taxon>ecological metagenomes</taxon>
    </lineage>
</organism>
<protein>
    <recommendedName>
        <fullName evidence="4">DUF4326 domain-containing protein</fullName>
    </recommendedName>
</protein>
<accession>A0A3B1BEH2</accession>
<reference evidence="3" key="1">
    <citation type="submission" date="2018-06" db="EMBL/GenBank/DDBJ databases">
        <authorList>
            <person name="Zhirakovskaya E."/>
        </authorList>
    </citation>
    <scope>NUCLEOTIDE SEQUENCE</scope>
</reference>
<feature type="domain" description="Minimal SLOG" evidence="2">
    <location>
        <begin position="18"/>
        <end position="120"/>
    </location>
</feature>
<evidence type="ECO:0008006" key="4">
    <source>
        <dbReference type="Google" id="ProtNLM"/>
    </source>
</evidence>
<evidence type="ECO:0000259" key="1">
    <source>
        <dbReference type="Pfam" id="PF14216"/>
    </source>
</evidence>
<dbReference type="AlphaFoldDB" id="A0A3B1BEH2"/>
<name>A0A3B1BEH2_9ZZZZ</name>
<dbReference type="EMBL" id="UOFX01000041">
    <property type="protein sequence ID" value="VAX08800.1"/>
    <property type="molecule type" value="Genomic_DNA"/>
</dbReference>
<proteinExistence type="predicted"/>
<dbReference type="InterPro" id="IPR054452">
    <property type="entry name" value="mSLOG_dom"/>
</dbReference>
<evidence type="ECO:0000259" key="2">
    <source>
        <dbReference type="Pfam" id="PF22565"/>
    </source>
</evidence>
<dbReference type="InterPro" id="IPR025475">
    <property type="entry name" value="DUF4326"/>
</dbReference>
<feature type="domain" description="DUF4326" evidence="1">
    <location>
        <begin position="128"/>
        <end position="206"/>
    </location>
</feature>
<gene>
    <name evidence="3" type="ORF">MNBD_GAMMA26-1074</name>
</gene>